<dbReference type="GO" id="GO:0016233">
    <property type="term" value="P:telomere capping"/>
    <property type="evidence" value="ECO:0007669"/>
    <property type="project" value="InterPro"/>
</dbReference>
<dbReference type="InterPro" id="IPR024222">
    <property type="entry name" value="Ten1_fungal"/>
</dbReference>
<name>A0A074WSI3_AURM1</name>
<dbReference type="GO" id="GO:1990879">
    <property type="term" value="C:CST complex"/>
    <property type="evidence" value="ECO:0007669"/>
    <property type="project" value="InterPro"/>
</dbReference>
<dbReference type="RefSeq" id="XP_040882399.1">
    <property type="nucleotide sequence ID" value="XM_041020565.1"/>
</dbReference>
<evidence type="ECO:0000313" key="2">
    <source>
        <dbReference type="Proteomes" id="UP000030672"/>
    </source>
</evidence>
<dbReference type="AlphaFoldDB" id="A0A074WSI3"/>
<evidence type="ECO:0000313" key="1">
    <source>
        <dbReference type="EMBL" id="KEQ65376.1"/>
    </source>
</evidence>
<gene>
    <name evidence="1" type="ORF">M437DRAFT_42392</name>
</gene>
<dbReference type="Proteomes" id="UP000030672">
    <property type="component" value="Unassembled WGS sequence"/>
</dbReference>
<protein>
    <submittedName>
        <fullName evidence="1">Uncharacterized protein</fullName>
    </submittedName>
</protein>
<proteinExistence type="predicted"/>
<keyword evidence="2" id="KW-1185">Reference proteome</keyword>
<dbReference type="GeneID" id="63913938"/>
<organism evidence="1 2">
    <name type="scientific">Aureobasidium melanogenum (strain CBS 110374)</name>
    <name type="common">Aureobasidium pullulans var. melanogenum</name>
    <dbReference type="NCBI Taxonomy" id="1043003"/>
    <lineage>
        <taxon>Eukaryota</taxon>
        <taxon>Fungi</taxon>
        <taxon>Dikarya</taxon>
        <taxon>Ascomycota</taxon>
        <taxon>Pezizomycotina</taxon>
        <taxon>Dothideomycetes</taxon>
        <taxon>Dothideomycetidae</taxon>
        <taxon>Dothideales</taxon>
        <taxon>Saccotheciaceae</taxon>
        <taxon>Aureobasidium</taxon>
    </lineage>
</organism>
<dbReference type="Gene3D" id="2.40.50.140">
    <property type="entry name" value="Nucleic acid-binding proteins"/>
    <property type="match status" value="1"/>
</dbReference>
<dbReference type="EMBL" id="KL584827">
    <property type="protein sequence ID" value="KEQ65376.1"/>
    <property type="molecule type" value="Genomic_DNA"/>
</dbReference>
<accession>A0A074WSI3</accession>
<dbReference type="InterPro" id="IPR012340">
    <property type="entry name" value="NA-bd_OB-fold"/>
</dbReference>
<dbReference type="HOGENOM" id="CLU_102601_1_0_1"/>
<sequence>MSNSSPLPSRLCAVSQLHSLFPGDKVRFLACVTQYHEPTASLLVFHKFPSQEHHTARVDISQLLDTIDHQNLQIGAWLNIIGYITPSSSRSWSKVQAITVWSAGAINLQQYETALTLRQTT</sequence>
<reference evidence="1 2" key="1">
    <citation type="journal article" date="2014" name="BMC Genomics">
        <title>Genome sequencing of four Aureobasidium pullulans varieties: biotechnological potential, stress tolerance, and description of new species.</title>
        <authorList>
            <person name="Gostin Ar C."/>
            <person name="Ohm R.A."/>
            <person name="Kogej T."/>
            <person name="Sonjak S."/>
            <person name="Turk M."/>
            <person name="Zajc J."/>
            <person name="Zalar P."/>
            <person name="Grube M."/>
            <person name="Sun H."/>
            <person name="Han J."/>
            <person name="Sharma A."/>
            <person name="Chiniquy J."/>
            <person name="Ngan C.Y."/>
            <person name="Lipzen A."/>
            <person name="Barry K."/>
            <person name="Grigoriev I.V."/>
            <person name="Gunde-Cimerman N."/>
        </authorList>
    </citation>
    <scope>NUCLEOTIDE SEQUENCE [LARGE SCALE GENOMIC DNA]</scope>
    <source>
        <strain evidence="1 2">CBS 110374</strain>
    </source>
</reference>
<dbReference type="Pfam" id="PF12658">
    <property type="entry name" value="Ten1"/>
    <property type="match status" value="1"/>
</dbReference>
<dbReference type="GO" id="GO:0043047">
    <property type="term" value="F:single-stranded telomeric DNA binding"/>
    <property type="evidence" value="ECO:0007669"/>
    <property type="project" value="InterPro"/>
</dbReference>